<sequence>MDFARCFKENENCMGVHDLDDQFNSAFGFFSELYDQGSLINEAITKNLRCLNETFRTSICMGDVRYDLVDNGVRLDDGEEQDAEVDCMQDSVDVLLAKMGMYNLKPEERKEMAEFFQAILDEVNEEK</sequence>
<evidence type="ECO:0000313" key="2">
    <source>
        <dbReference type="Proteomes" id="UP001054837"/>
    </source>
</evidence>
<organism evidence="1 2">
    <name type="scientific">Caerostris darwini</name>
    <dbReference type="NCBI Taxonomy" id="1538125"/>
    <lineage>
        <taxon>Eukaryota</taxon>
        <taxon>Metazoa</taxon>
        <taxon>Ecdysozoa</taxon>
        <taxon>Arthropoda</taxon>
        <taxon>Chelicerata</taxon>
        <taxon>Arachnida</taxon>
        <taxon>Araneae</taxon>
        <taxon>Araneomorphae</taxon>
        <taxon>Entelegynae</taxon>
        <taxon>Araneoidea</taxon>
        <taxon>Araneidae</taxon>
        <taxon>Caerostris</taxon>
    </lineage>
</organism>
<dbReference type="EMBL" id="BPLQ01014580">
    <property type="protein sequence ID" value="GIY81090.1"/>
    <property type="molecule type" value="Genomic_DNA"/>
</dbReference>
<dbReference type="AlphaFoldDB" id="A0AAV4WIB9"/>
<name>A0AAV4WIB9_9ARAC</name>
<evidence type="ECO:0000313" key="1">
    <source>
        <dbReference type="EMBL" id="GIY81090.1"/>
    </source>
</evidence>
<gene>
    <name evidence="1" type="ORF">CDAR_563421</name>
</gene>
<reference evidence="1 2" key="1">
    <citation type="submission" date="2021-06" db="EMBL/GenBank/DDBJ databases">
        <title>Caerostris darwini draft genome.</title>
        <authorList>
            <person name="Kono N."/>
            <person name="Arakawa K."/>
        </authorList>
    </citation>
    <scope>NUCLEOTIDE SEQUENCE [LARGE SCALE GENOMIC DNA]</scope>
</reference>
<comment type="caution">
    <text evidence="1">The sequence shown here is derived from an EMBL/GenBank/DDBJ whole genome shotgun (WGS) entry which is preliminary data.</text>
</comment>
<dbReference type="Proteomes" id="UP001054837">
    <property type="component" value="Unassembled WGS sequence"/>
</dbReference>
<proteinExistence type="predicted"/>
<protein>
    <submittedName>
        <fullName evidence="1">Uncharacterized protein</fullName>
    </submittedName>
</protein>
<accession>A0AAV4WIB9</accession>
<keyword evidence="2" id="KW-1185">Reference proteome</keyword>